<name>A0A8C5ABG2_GADMO</name>
<dbReference type="InterPro" id="IPR004210">
    <property type="entry name" value="BESS_motif"/>
</dbReference>
<keyword evidence="1" id="KW-0539">Nucleus</keyword>
<dbReference type="InterPro" id="IPR039353">
    <property type="entry name" value="TF_Adf1"/>
</dbReference>
<dbReference type="OMA" id="ANDEAYF"/>
<dbReference type="AlphaFoldDB" id="A0A8C5ABG2"/>
<accession>A0A8C5ABG2</accession>
<dbReference type="PANTHER" id="PTHR12243:SF67">
    <property type="entry name" value="COREPRESSOR OF PANGOLIN, ISOFORM A-RELATED"/>
    <property type="match status" value="1"/>
</dbReference>
<dbReference type="GO" id="GO:0005667">
    <property type="term" value="C:transcription regulator complex"/>
    <property type="evidence" value="ECO:0007669"/>
    <property type="project" value="TreeGrafter"/>
</dbReference>
<evidence type="ECO:0008006" key="6">
    <source>
        <dbReference type="Google" id="ProtNLM"/>
    </source>
</evidence>
<reference evidence="4" key="2">
    <citation type="submission" date="2025-09" db="UniProtKB">
        <authorList>
            <consortium name="Ensembl"/>
        </authorList>
    </citation>
    <scope>IDENTIFICATION</scope>
</reference>
<proteinExistence type="predicted"/>
<comment type="subcellular location">
    <subcellularLocation>
        <location evidence="1">Nucleus</location>
    </subcellularLocation>
</comment>
<reference evidence="4" key="1">
    <citation type="submission" date="2025-08" db="UniProtKB">
        <authorList>
            <consortium name="Ensembl"/>
        </authorList>
    </citation>
    <scope>IDENTIFICATION</scope>
</reference>
<evidence type="ECO:0000256" key="1">
    <source>
        <dbReference type="PROSITE-ProRule" id="PRU00371"/>
    </source>
</evidence>
<dbReference type="PROSITE" id="PS51031">
    <property type="entry name" value="BESS"/>
    <property type="match status" value="1"/>
</dbReference>
<dbReference type="GO" id="GO:0003677">
    <property type="term" value="F:DNA binding"/>
    <property type="evidence" value="ECO:0007669"/>
    <property type="project" value="InterPro"/>
</dbReference>
<evidence type="ECO:0000313" key="5">
    <source>
        <dbReference type="Proteomes" id="UP000694546"/>
    </source>
</evidence>
<keyword evidence="5" id="KW-1185">Reference proteome</keyword>
<dbReference type="PANTHER" id="PTHR12243">
    <property type="entry name" value="MADF DOMAIN TRANSCRIPTION FACTOR"/>
    <property type="match status" value="1"/>
</dbReference>
<dbReference type="GO" id="GO:0005634">
    <property type="term" value="C:nucleus"/>
    <property type="evidence" value="ECO:0007669"/>
    <property type="project" value="UniProtKB-SubCell"/>
</dbReference>
<dbReference type="GeneTree" id="ENSGT00600000084860"/>
<dbReference type="Pfam" id="PF10545">
    <property type="entry name" value="MADF_DNA_bdg"/>
    <property type="match status" value="1"/>
</dbReference>
<dbReference type="Pfam" id="PF02944">
    <property type="entry name" value="BESS"/>
    <property type="match status" value="1"/>
</dbReference>
<dbReference type="Ensembl" id="ENSGMOT00000048734.1">
    <property type="protein sequence ID" value="ENSGMOP00000029463.1"/>
    <property type="gene ID" value="ENSGMOG00000032097.1"/>
</dbReference>
<protein>
    <recommendedName>
        <fullName evidence="6">Transcription factor Adf-1</fullName>
    </recommendedName>
</protein>
<feature type="domain" description="BESS" evidence="3">
    <location>
        <begin position="226"/>
        <end position="265"/>
    </location>
</feature>
<dbReference type="Proteomes" id="UP000694546">
    <property type="component" value="Chromosome 3"/>
</dbReference>
<dbReference type="SMART" id="SM00595">
    <property type="entry name" value="MADF"/>
    <property type="match status" value="1"/>
</dbReference>
<dbReference type="InterPro" id="IPR006578">
    <property type="entry name" value="MADF-dom"/>
</dbReference>
<organism evidence="4 5">
    <name type="scientific">Gadus morhua</name>
    <name type="common">Atlantic cod</name>
    <dbReference type="NCBI Taxonomy" id="8049"/>
    <lineage>
        <taxon>Eukaryota</taxon>
        <taxon>Metazoa</taxon>
        <taxon>Chordata</taxon>
        <taxon>Craniata</taxon>
        <taxon>Vertebrata</taxon>
        <taxon>Euteleostomi</taxon>
        <taxon>Actinopterygii</taxon>
        <taxon>Neopterygii</taxon>
        <taxon>Teleostei</taxon>
        <taxon>Neoteleostei</taxon>
        <taxon>Acanthomorphata</taxon>
        <taxon>Zeiogadaria</taxon>
        <taxon>Gadariae</taxon>
        <taxon>Gadiformes</taxon>
        <taxon>Gadoidei</taxon>
        <taxon>Gadidae</taxon>
        <taxon>Gadus</taxon>
    </lineage>
</organism>
<sequence>EFIYGRKIMAVFRRPVLWNMRIDIYRDKNKTNQAWKEIGEEFGLPEKDCKKRWRDLRDRYVRERREASETTASGSAASNRRPWCHAGLMAFIDPFVASRMTTSNMPESCGNGVDESVNESEIESVHESEREAFLAATNSSMEDFVNVTENVMNETVANESVENESVVNESVVNVQVNAGRAAGSAVAPGRKRRTGRAEAPMPAFERNLMLALERTAGPSVPTIPVVDEDHNFLLSLLPSLRRLELSKKAFLKLQIHRLMYEAEFQCKWAMVTIYLLIVIANISLT</sequence>
<feature type="domain" description="MADF" evidence="2">
    <location>
        <begin position="6"/>
        <end position="97"/>
    </location>
</feature>
<dbReference type="GO" id="GO:0006357">
    <property type="term" value="P:regulation of transcription by RNA polymerase II"/>
    <property type="evidence" value="ECO:0007669"/>
    <property type="project" value="TreeGrafter"/>
</dbReference>
<dbReference type="PROSITE" id="PS51029">
    <property type="entry name" value="MADF"/>
    <property type="match status" value="1"/>
</dbReference>
<evidence type="ECO:0000259" key="3">
    <source>
        <dbReference type="PROSITE" id="PS51031"/>
    </source>
</evidence>
<evidence type="ECO:0000313" key="4">
    <source>
        <dbReference type="Ensembl" id="ENSGMOP00000029463.1"/>
    </source>
</evidence>
<evidence type="ECO:0000259" key="2">
    <source>
        <dbReference type="PROSITE" id="PS51029"/>
    </source>
</evidence>